<sequence length="139" mass="15477">SDSDEEPLGKLFLKHSVTKKLSDEINASKDTIAEEKSEAGGERDEVINKKGSKNESKALLLVSDDTKKKNVTVKNEQVLKIPMFPAHKGNDNKIQQPGEDISKIKVMEVVEVTDSRNKELSKRKSEDGTITQNTESLLR</sequence>
<comment type="caution">
    <text evidence="2">The sequence shown here is derived from an EMBL/GenBank/DDBJ whole genome shotgun (WGS) entry which is preliminary data.</text>
</comment>
<feature type="region of interest" description="Disordered" evidence="1">
    <location>
        <begin position="114"/>
        <end position="139"/>
    </location>
</feature>
<name>A0A2J7Q3J0_9NEOP</name>
<reference evidence="2 3" key="1">
    <citation type="submission" date="2017-12" db="EMBL/GenBank/DDBJ databases">
        <title>Hemimetabolous genomes reveal molecular basis of termite eusociality.</title>
        <authorList>
            <person name="Harrison M.C."/>
            <person name="Jongepier E."/>
            <person name="Robertson H.M."/>
            <person name="Arning N."/>
            <person name="Bitard-Feildel T."/>
            <person name="Chao H."/>
            <person name="Childers C.P."/>
            <person name="Dinh H."/>
            <person name="Doddapaneni H."/>
            <person name="Dugan S."/>
            <person name="Gowin J."/>
            <person name="Greiner C."/>
            <person name="Han Y."/>
            <person name="Hu H."/>
            <person name="Hughes D.S.T."/>
            <person name="Huylmans A.-K."/>
            <person name="Kemena C."/>
            <person name="Kremer L.P.M."/>
            <person name="Lee S.L."/>
            <person name="Lopez-Ezquerra A."/>
            <person name="Mallet L."/>
            <person name="Monroy-Kuhn J.M."/>
            <person name="Moser A."/>
            <person name="Murali S.C."/>
            <person name="Muzny D.M."/>
            <person name="Otani S."/>
            <person name="Piulachs M.-D."/>
            <person name="Poelchau M."/>
            <person name="Qu J."/>
            <person name="Schaub F."/>
            <person name="Wada-Katsumata A."/>
            <person name="Worley K.C."/>
            <person name="Xie Q."/>
            <person name="Ylla G."/>
            <person name="Poulsen M."/>
            <person name="Gibbs R.A."/>
            <person name="Schal C."/>
            <person name="Richards S."/>
            <person name="Belles X."/>
            <person name="Korb J."/>
            <person name="Bornberg-Bauer E."/>
        </authorList>
    </citation>
    <scope>NUCLEOTIDE SEQUENCE [LARGE SCALE GENOMIC DNA]</scope>
    <source>
        <tissue evidence="2">Whole body</tissue>
    </source>
</reference>
<feature type="compositionally biased region" description="Polar residues" evidence="1">
    <location>
        <begin position="128"/>
        <end position="139"/>
    </location>
</feature>
<organism evidence="2 3">
    <name type="scientific">Cryptotermes secundus</name>
    <dbReference type="NCBI Taxonomy" id="105785"/>
    <lineage>
        <taxon>Eukaryota</taxon>
        <taxon>Metazoa</taxon>
        <taxon>Ecdysozoa</taxon>
        <taxon>Arthropoda</taxon>
        <taxon>Hexapoda</taxon>
        <taxon>Insecta</taxon>
        <taxon>Pterygota</taxon>
        <taxon>Neoptera</taxon>
        <taxon>Polyneoptera</taxon>
        <taxon>Dictyoptera</taxon>
        <taxon>Blattodea</taxon>
        <taxon>Blattoidea</taxon>
        <taxon>Termitoidae</taxon>
        <taxon>Kalotermitidae</taxon>
        <taxon>Cryptotermitinae</taxon>
        <taxon>Cryptotermes</taxon>
    </lineage>
</organism>
<feature type="non-terminal residue" evidence="2">
    <location>
        <position position="1"/>
    </location>
</feature>
<proteinExistence type="predicted"/>
<feature type="region of interest" description="Disordered" evidence="1">
    <location>
        <begin position="31"/>
        <end position="52"/>
    </location>
</feature>
<evidence type="ECO:0000256" key="1">
    <source>
        <dbReference type="SAM" id="MobiDB-lite"/>
    </source>
</evidence>
<accession>A0A2J7Q3J0</accession>
<evidence type="ECO:0000313" key="3">
    <source>
        <dbReference type="Proteomes" id="UP000235965"/>
    </source>
</evidence>
<dbReference type="Proteomes" id="UP000235965">
    <property type="component" value="Unassembled WGS sequence"/>
</dbReference>
<dbReference type="OrthoDB" id="8951118at2759"/>
<feature type="non-terminal residue" evidence="2">
    <location>
        <position position="139"/>
    </location>
</feature>
<keyword evidence="3" id="KW-1185">Reference proteome</keyword>
<protein>
    <submittedName>
        <fullName evidence="2">Uncharacterized protein</fullName>
    </submittedName>
</protein>
<dbReference type="EMBL" id="NEVH01019067">
    <property type="protein sequence ID" value="PNF23152.1"/>
    <property type="molecule type" value="Genomic_DNA"/>
</dbReference>
<gene>
    <name evidence="2" type="ORF">B7P43_G06696</name>
</gene>
<evidence type="ECO:0000313" key="2">
    <source>
        <dbReference type="EMBL" id="PNF23152.1"/>
    </source>
</evidence>
<feature type="compositionally biased region" description="Basic and acidic residues" evidence="1">
    <location>
        <begin position="114"/>
        <end position="127"/>
    </location>
</feature>
<dbReference type="AlphaFoldDB" id="A0A2J7Q3J0"/>